<evidence type="ECO:0000256" key="3">
    <source>
        <dbReference type="ARBA" id="ARBA00023015"/>
    </source>
</evidence>
<dbReference type="EMBL" id="CP002666">
    <property type="protein sequence ID" value="AEE45336.1"/>
    <property type="molecule type" value="Genomic_DNA"/>
</dbReference>
<dbReference type="SMART" id="SM01012">
    <property type="entry name" value="ANTAR"/>
    <property type="match status" value="1"/>
</dbReference>
<dbReference type="InterPro" id="IPR011006">
    <property type="entry name" value="CheY-like_superfamily"/>
</dbReference>
<dbReference type="GO" id="GO:0003723">
    <property type="term" value="F:RNA binding"/>
    <property type="evidence" value="ECO:0007669"/>
    <property type="project" value="InterPro"/>
</dbReference>
<keyword evidence="1" id="KW-0808">Transferase</keyword>
<keyword evidence="3" id="KW-0805">Transcription regulation</keyword>
<proteinExistence type="predicted"/>
<dbReference type="eggNOG" id="COG2203">
    <property type="taxonomic scope" value="Bacteria"/>
</dbReference>
<dbReference type="Pfam" id="PF03861">
    <property type="entry name" value="ANTAR"/>
    <property type="match status" value="1"/>
</dbReference>
<dbReference type="Pfam" id="PF13185">
    <property type="entry name" value="GAF_2"/>
    <property type="match status" value="1"/>
</dbReference>
<evidence type="ECO:0000313" key="7">
    <source>
        <dbReference type="Proteomes" id="UP000008460"/>
    </source>
</evidence>
<name>F4H3B5_CELFA</name>
<dbReference type="AlphaFoldDB" id="F4H3B5"/>
<gene>
    <name evidence="6" type="ordered locus">Celf_1201</name>
</gene>
<dbReference type="Gene3D" id="1.10.10.10">
    <property type="entry name" value="Winged helix-like DNA-binding domain superfamily/Winged helix DNA-binding domain"/>
    <property type="match status" value="1"/>
</dbReference>
<feature type="domain" description="ANTAR" evidence="5">
    <location>
        <begin position="247"/>
        <end position="308"/>
    </location>
</feature>
<dbReference type="RefSeq" id="WP_013770362.1">
    <property type="nucleotide sequence ID" value="NC_015514.1"/>
</dbReference>
<dbReference type="GO" id="GO:0016301">
    <property type="term" value="F:kinase activity"/>
    <property type="evidence" value="ECO:0007669"/>
    <property type="project" value="UniProtKB-KW"/>
</dbReference>
<dbReference type="InterPro" id="IPR005561">
    <property type="entry name" value="ANTAR"/>
</dbReference>
<dbReference type="InterPro" id="IPR029016">
    <property type="entry name" value="GAF-like_dom_sf"/>
</dbReference>
<sequence>MTASETSAPGPGQAGRWFSADVRALDGAVRRAHAPGPPTDPQVRAAELQTARERLRAVDEELRAQHARIAELAAGVAEQATAASEEALRVAAAVSTLARLPIAGASVADLVPAVAAAVGEVFGDDCAISLVLGPPHEPTAVASTGETASAADGQQVWTGEGPSVDAYATRLPVVSADLGQDGRWPRFAERVAGVSGVVAVPVECQGDVAGVLTCYGRTPVRLTTAQIERAVHLGGTCSALLTAATEQVRLRDESEQLARALTSRSVIDEAKGVVIAQTGGTADEAFAHLAALSQQRNVKLREVAREIVDAAAGPVRAPRRRA</sequence>
<dbReference type="KEGG" id="cfi:Celf_1201"/>
<organism evidence="6 7">
    <name type="scientific">Cellulomonas fimi (strain ATCC 484 / DSM 20113 / JCM 1341 / CCUG 24087 / LMG 16345 / NBRC 15513 / NCIMB 8980 / NCTC 7547 / NRS-133)</name>
    <dbReference type="NCBI Taxonomy" id="590998"/>
    <lineage>
        <taxon>Bacteria</taxon>
        <taxon>Bacillati</taxon>
        <taxon>Actinomycetota</taxon>
        <taxon>Actinomycetes</taxon>
        <taxon>Micrococcales</taxon>
        <taxon>Cellulomonadaceae</taxon>
        <taxon>Cellulomonas</taxon>
    </lineage>
</organism>
<keyword evidence="4" id="KW-0804">Transcription</keyword>
<dbReference type="PROSITE" id="PS50921">
    <property type="entry name" value="ANTAR"/>
    <property type="match status" value="1"/>
</dbReference>
<evidence type="ECO:0000256" key="4">
    <source>
        <dbReference type="ARBA" id="ARBA00023163"/>
    </source>
</evidence>
<keyword evidence="7" id="KW-1185">Reference proteome</keyword>
<dbReference type="HOGENOM" id="CLU_074354_0_0_11"/>
<dbReference type="SUPFAM" id="SSF52172">
    <property type="entry name" value="CheY-like"/>
    <property type="match status" value="1"/>
</dbReference>
<dbReference type="STRING" id="590998.Celf_1201"/>
<evidence type="ECO:0000256" key="2">
    <source>
        <dbReference type="ARBA" id="ARBA00022777"/>
    </source>
</evidence>
<dbReference type="Proteomes" id="UP000008460">
    <property type="component" value="Chromosome"/>
</dbReference>
<dbReference type="SUPFAM" id="SSF55781">
    <property type="entry name" value="GAF domain-like"/>
    <property type="match status" value="1"/>
</dbReference>
<dbReference type="InterPro" id="IPR003018">
    <property type="entry name" value="GAF"/>
</dbReference>
<dbReference type="eggNOG" id="COG3707">
    <property type="taxonomic scope" value="Bacteria"/>
</dbReference>
<evidence type="ECO:0000256" key="1">
    <source>
        <dbReference type="ARBA" id="ARBA00022679"/>
    </source>
</evidence>
<evidence type="ECO:0000259" key="5">
    <source>
        <dbReference type="PROSITE" id="PS50921"/>
    </source>
</evidence>
<evidence type="ECO:0000313" key="6">
    <source>
        <dbReference type="EMBL" id="AEE45336.1"/>
    </source>
</evidence>
<dbReference type="Gene3D" id="3.30.450.40">
    <property type="match status" value="1"/>
</dbReference>
<protein>
    <submittedName>
        <fullName evidence="6">ANTAR domain protein</fullName>
    </submittedName>
</protein>
<accession>F4H3B5</accession>
<dbReference type="InterPro" id="IPR036388">
    <property type="entry name" value="WH-like_DNA-bd_sf"/>
</dbReference>
<keyword evidence="2" id="KW-0418">Kinase</keyword>
<reference evidence="6 7" key="1">
    <citation type="submission" date="2011-04" db="EMBL/GenBank/DDBJ databases">
        <title>Complete sequence of Cellulomonas fimi ATCC 484.</title>
        <authorList>
            <consortium name="US DOE Joint Genome Institute"/>
            <person name="Lucas S."/>
            <person name="Han J."/>
            <person name="Lapidus A."/>
            <person name="Cheng J.-F."/>
            <person name="Goodwin L."/>
            <person name="Pitluck S."/>
            <person name="Peters L."/>
            <person name="Chertkov O."/>
            <person name="Detter J.C."/>
            <person name="Han C."/>
            <person name="Tapia R."/>
            <person name="Land M."/>
            <person name="Hauser L."/>
            <person name="Kyrpides N."/>
            <person name="Ivanova N."/>
            <person name="Ovchinnikova G."/>
            <person name="Pagani I."/>
            <person name="Mead D."/>
            <person name="Brumm P."/>
            <person name="Woyke T."/>
        </authorList>
    </citation>
    <scope>NUCLEOTIDE SEQUENCE [LARGE SCALE GENOMIC DNA]</scope>
    <source>
        <strain evidence="7">ATCC 484 / DSM 20113 / JCM 1341 / NBRC 15513 / NCIMB 8980 / NCTC 7547</strain>
    </source>
</reference>